<dbReference type="SUPFAM" id="SSF54523">
    <property type="entry name" value="Pili subunits"/>
    <property type="match status" value="1"/>
</dbReference>
<dbReference type="Proteomes" id="UP000655994">
    <property type="component" value="Unassembled WGS sequence"/>
</dbReference>
<evidence type="ECO:0000313" key="5">
    <source>
        <dbReference type="Proteomes" id="UP000655994"/>
    </source>
</evidence>
<dbReference type="Proteomes" id="UP000621390">
    <property type="component" value="Unassembled WGS sequence"/>
</dbReference>
<dbReference type="RefSeq" id="WP_199493517.1">
    <property type="nucleotide sequence ID" value="NZ_JAEMOP010000009.1"/>
</dbReference>
<name>A0A8I1GAN7_9GAMM</name>
<dbReference type="Gene3D" id="3.30.700.10">
    <property type="entry name" value="Glycoprotein, Type 4 Pilin"/>
    <property type="match status" value="1"/>
</dbReference>
<dbReference type="NCBIfam" id="TIGR02532">
    <property type="entry name" value="IV_pilin_GFxxxE"/>
    <property type="match status" value="1"/>
</dbReference>
<feature type="transmembrane region" description="Helical" evidence="1">
    <location>
        <begin position="20"/>
        <end position="39"/>
    </location>
</feature>
<sequence>MSTNRKPFLVATEKQKGFTIVELMIVVAVLGIMAMALAASTTDLFSSNKVNQAVEQTGKITAAVNNWSGRGLYTGVSLAELIDGGYYTPPKDNNGNFLSASEINPWSGPVMVSSPSPTSYTIQFSGIATPEAAIQLQDKLQHAGTITNSSPDSVTVLMGQN</sequence>
<keyword evidence="1" id="KW-0812">Transmembrane</keyword>
<gene>
    <name evidence="2" type="ORF">JHC10_01400</name>
    <name evidence="3" type="ORF">JHC11_12140</name>
</gene>
<keyword evidence="1" id="KW-0472">Membrane</keyword>
<dbReference type="Pfam" id="PF07963">
    <property type="entry name" value="N_methyl"/>
    <property type="match status" value="1"/>
</dbReference>
<proteinExistence type="predicted"/>
<dbReference type="AlphaFoldDB" id="A0A8I1GAN7"/>
<keyword evidence="1" id="KW-1133">Transmembrane helix</keyword>
<dbReference type="EMBL" id="JAEMOP010000009">
    <property type="protein sequence ID" value="MBJ7316735.1"/>
    <property type="molecule type" value="Genomic_DNA"/>
</dbReference>
<organism evidence="3 4">
    <name type="scientific">Idiomarina abyssalis</name>
    <dbReference type="NCBI Taxonomy" id="86102"/>
    <lineage>
        <taxon>Bacteria</taxon>
        <taxon>Pseudomonadati</taxon>
        <taxon>Pseudomonadota</taxon>
        <taxon>Gammaproteobacteria</taxon>
        <taxon>Alteromonadales</taxon>
        <taxon>Idiomarinaceae</taxon>
        <taxon>Idiomarina</taxon>
    </lineage>
</organism>
<dbReference type="InterPro" id="IPR012902">
    <property type="entry name" value="N_methyl_site"/>
</dbReference>
<evidence type="ECO:0000313" key="3">
    <source>
        <dbReference type="EMBL" id="MBJ7316735.1"/>
    </source>
</evidence>
<dbReference type="EMBL" id="JAEMOS010000002">
    <property type="protein sequence ID" value="MBJ7265591.1"/>
    <property type="molecule type" value="Genomic_DNA"/>
</dbReference>
<accession>A0A8I1GAN7</accession>
<reference evidence="3 5" key="1">
    <citation type="submission" date="2020-09" db="EMBL/GenBank/DDBJ databases">
        <title>Draft Genomes of Bacterial Isolates from North Pond Shallow Sediments.</title>
        <authorList>
            <person name="Kiel Reese B."/>
            <person name="Mullis M."/>
            <person name="Weisend R.E."/>
        </authorList>
    </citation>
    <scope>NUCLEOTIDE SEQUENCE</scope>
    <source>
        <strain evidence="3">KJE-2</strain>
        <strain evidence="2 5">KJE-3</strain>
    </source>
</reference>
<evidence type="ECO:0000313" key="2">
    <source>
        <dbReference type="EMBL" id="MBJ7265591.1"/>
    </source>
</evidence>
<evidence type="ECO:0000256" key="1">
    <source>
        <dbReference type="SAM" id="Phobius"/>
    </source>
</evidence>
<evidence type="ECO:0000313" key="4">
    <source>
        <dbReference type="Proteomes" id="UP000621390"/>
    </source>
</evidence>
<comment type="caution">
    <text evidence="3">The sequence shown here is derived from an EMBL/GenBank/DDBJ whole genome shotgun (WGS) entry which is preliminary data.</text>
</comment>
<protein>
    <submittedName>
        <fullName evidence="3">Prepilin-type N-terminal cleavage/methylation domain-containing protein</fullName>
    </submittedName>
</protein>
<keyword evidence="5" id="KW-1185">Reference proteome</keyword>
<dbReference type="InterPro" id="IPR045584">
    <property type="entry name" value="Pilin-like"/>
</dbReference>